<gene>
    <name evidence="1" type="ORF">COB67_00525</name>
</gene>
<organism evidence="1 2">
    <name type="scientific">SAR324 cluster bacterium</name>
    <dbReference type="NCBI Taxonomy" id="2024889"/>
    <lineage>
        <taxon>Bacteria</taxon>
        <taxon>Deltaproteobacteria</taxon>
        <taxon>SAR324 cluster</taxon>
    </lineage>
</organism>
<dbReference type="EMBL" id="NVSR01000001">
    <property type="protein sequence ID" value="PCI30973.1"/>
    <property type="molecule type" value="Genomic_DNA"/>
</dbReference>
<dbReference type="AlphaFoldDB" id="A0A2A4TBS2"/>
<evidence type="ECO:0000313" key="2">
    <source>
        <dbReference type="Proteomes" id="UP000218113"/>
    </source>
</evidence>
<reference evidence="2" key="1">
    <citation type="submission" date="2017-08" db="EMBL/GenBank/DDBJ databases">
        <title>A dynamic microbial community with high functional redundancy inhabits the cold, oxic subseafloor aquifer.</title>
        <authorList>
            <person name="Tully B.J."/>
            <person name="Wheat C.G."/>
            <person name="Glazer B.T."/>
            <person name="Huber J.A."/>
        </authorList>
    </citation>
    <scope>NUCLEOTIDE SEQUENCE [LARGE SCALE GENOMIC DNA]</scope>
</reference>
<proteinExistence type="predicted"/>
<accession>A0A2A4TBS2</accession>
<sequence length="103" mass="12117">MMVTNLEETKEELDSNPDKYVLFYRSERDGWARQGGTSIWTLPEYKLILKEHSSVADAVSENPEVEVLGYYYVANTPQERLVKDFFNQYDCEDGYDYKLKEVD</sequence>
<evidence type="ECO:0000313" key="1">
    <source>
        <dbReference type="EMBL" id="PCI30973.1"/>
    </source>
</evidence>
<protein>
    <submittedName>
        <fullName evidence="1">Uncharacterized protein</fullName>
    </submittedName>
</protein>
<dbReference type="Proteomes" id="UP000218113">
    <property type="component" value="Unassembled WGS sequence"/>
</dbReference>
<comment type="caution">
    <text evidence="1">The sequence shown here is derived from an EMBL/GenBank/DDBJ whole genome shotgun (WGS) entry which is preliminary data.</text>
</comment>
<name>A0A2A4TBS2_9DELT</name>